<sequence length="78" mass="8532">MTATTSYIEEAELSSLCSLSPVRILALGSIGIYRRYFAWVGSHRRVFISPPGIGMSVFRIIRNMSSCSIVHAGLAGRL</sequence>
<evidence type="ECO:0000313" key="2">
    <source>
        <dbReference type="WBParaSite" id="L893_g33176.t1"/>
    </source>
</evidence>
<dbReference type="AlphaFoldDB" id="A0A1I8A5V8"/>
<accession>A0A1I8A5V8</accession>
<organism evidence="1 2">
    <name type="scientific">Steinernema glaseri</name>
    <dbReference type="NCBI Taxonomy" id="37863"/>
    <lineage>
        <taxon>Eukaryota</taxon>
        <taxon>Metazoa</taxon>
        <taxon>Ecdysozoa</taxon>
        <taxon>Nematoda</taxon>
        <taxon>Chromadorea</taxon>
        <taxon>Rhabditida</taxon>
        <taxon>Tylenchina</taxon>
        <taxon>Panagrolaimomorpha</taxon>
        <taxon>Strongyloidoidea</taxon>
        <taxon>Steinernematidae</taxon>
        <taxon>Steinernema</taxon>
    </lineage>
</organism>
<evidence type="ECO:0000313" key="1">
    <source>
        <dbReference type="Proteomes" id="UP000095287"/>
    </source>
</evidence>
<proteinExistence type="predicted"/>
<keyword evidence="1" id="KW-1185">Reference proteome</keyword>
<dbReference type="Proteomes" id="UP000095287">
    <property type="component" value="Unplaced"/>
</dbReference>
<protein>
    <submittedName>
        <fullName evidence="2">DUF4338 domain-containing protein</fullName>
    </submittedName>
</protein>
<name>A0A1I8A5V8_9BILA</name>
<dbReference type="WBParaSite" id="L893_g33176.t1">
    <property type="protein sequence ID" value="L893_g33176.t1"/>
    <property type="gene ID" value="L893_g33176"/>
</dbReference>
<reference evidence="2" key="1">
    <citation type="submission" date="2016-11" db="UniProtKB">
        <authorList>
            <consortium name="WormBaseParasite"/>
        </authorList>
    </citation>
    <scope>IDENTIFICATION</scope>
</reference>